<dbReference type="EMBL" id="BMAU01021404">
    <property type="protein sequence ID" value="GFY32770.1"/>
    <property type="molecule type" value="Genomic_DNA"/>
</dbReference>
<proteinExistence type="predicted"/>
<evidence type="ECO:0000313" key="1">
    <source>
        <dbReference type="EMBL" id="GFY32770.1"/>
    </source>
</evidence>
<sequence>MIKDEKPAQKIHNIERNVDSTTARGLLATDHVILNHGQVTWTTPELAPPSPNYHTTPTGGHFTNGKELLNRIVTGEETWIAHVNIETKQQSMAQVKPAEESLSNFVSEETDAYHLLGYSRNLAYRIHDTWNNNEFRSLLSHVEETEKIHPEQTSLPTEFWGCASAR</sequence>
<evidence type="ECO:0000313" key="2">
    <source>
        <dbReference type="Proteomes" id="UP000887159"/>
    </source>
</evidence>
<dbReference type="AlphaFoldDB" id="A0A8X6WDH6"/>
<keyword evidence="2" id="KW-1185">Reference proteome</keyword>
<comment type="caution">
    <text evidence="1">The sequence shown here is derived from an EMBL/GenBank/DDBJ whole genome shotgun (WGS) entry which is preliminary data.</text>
</comment>
<organism evidence="1 2">
    <name type="scientific">Trichonephila clavipes</name>
    <name type="common">Golden silk orbweaver</name>
    <name type="synonym">Nephila clavipes</name>
    <dbReference type="NCBI Taxonomy" id="2585209"/>
    <lineage>
        <taxon>Eukaryota</taxon>
        <taxon>Metazoa</taxon>
        <taxon>Ecdysozoa</taxon>
        <taxon>Arthropoda</taxon>
        <taxon>Chelicerata</taxon>
        <taxon>Arachnida</taxon>
        <taxon>Araneae</taxon>
        <taxon>Araneomorphae</taxon>
        <taxon>Entelegynae</taxon>
        <taxon>Araneoidea</taxon>
        <taxon>Nephilidae</taxon>
        <taxon>Trichonephila</taxon>
    </lineage>
</organism>
<dbReference type="Proteomes" id="UP000887159">
    <property type="component" value="Unassembled WGS sequence"/>
</dbReference>
<name>A0A8X6WDH6_TRICX</name>
<gene>
    <name evidence="1" type="primary">AVEN_50154_1</name>
    <name evidence="1" type="ORF">TNCV_4638761</name>
</gene>
<protein>
    <submittedName>
        <fullName evidence="1">HTH_48 domain-containing protein</fullName>
    </submittedName>
</protein>
<accession>A0A8X6WDH6</accession>
<reference evidence="1" key="1">
    <citation type="submission" date="2020-08" db="EMBL/GenBank/DDBJ databases">
        <title>Multicomponent nature underlies the extraordinary mechanical properties of spider dragline silk.</title>
        <authorList>
            <person name="Kono N."/>
            <person name="Nakamura H."/>
            <person name="Mori M."/>
            <person name="Yoshida Y."/>
            <person name="Ohtoshi R."/>
            <person name="Malay A.D."/>
            <person name="Moran D.A.P."/>
            <person name="Tomita M."/>
            <person name="Numata K."/>
            <person name="Arakawa K."/>
        </authorList>
    </citation>
    <scope>NUCLEOTIDE SEQUENCE</scope>
</reference>